<dbReference type="InterPro" id="IPR054564">
    <property type="entry name" value="Gp18_domIII_N"/>
</dbReference>
<evidence type="ECO:0000259" key="3">
    <source>
        <dbReference type="Pfam" id="PF17481"/>
    </source>
</evidence>
<proteinExistence type="inferred from homology"/>
<feature type="domain" description="Tail sheath protein C-terminal" evidence="4">
    <location>
        <begin position="337"/>
        <end position="434"/>
    </location>
</feature>
<dbReference type="Pfam" id="PF04984">
    <property type="entry name" value="Phage_sheath_1"/>
    <property type="match status" value="1"/>
</dbReference>
<dbReference type="Pfam" id="PF17481">
    <property type="entry name" value="Phage_sheath_domII"/>
    <property type="match status" value="1"/>
</dbReference>
<organism evidence="6 7">
    <name type="scientific">Maccoyibacter intestinihominis</name>
    <dbReference type="NCBI Taxonomy" id="3133499"/>
    <lineage>
        <taxon>Bacteria</taxon>
        <taxon>Bacillati</taxon>
        <taxon>Bacillota</taxon>
        <taxon>Clostridia</taxon>
        <taxon>Lachnospirales</taxon>
        <taxon>Lachnospiraceae</taxon>
        <taxon>Maccoyibacter</taxon>
    </lineage>
</organism>
<dbReference type="Pfam" id="PF17482">
    <property type="entry name" value="Phage_sheath_1C"/>
    <property type="match status" value="1"/>
</dbReference>
<dbReference type="InterPro" id="IPR035326">
    <property type="entry name" value="Beta_sandwich_Seath"/>
</dbReference>
<comment type="caution">
    <text evidence="6">The sequence shown here is derived from an EMBL/GenBank/DDBJ whole genome shotgun (WGS) entry which is preliminary data.</text>
</comment>
<feature type="domain" description="Phage tail sheath protein-like beta-sandwich" evidence="3">
    <location>
        <begin position="98"/>
        <end position="182"/>
    </location>
</feature>
<evidence type="ECO:0000259" key="2">
    <source>
        <dbReference type="Pfam" id="PF04984"/>
    </source>
</evidence>
<dbReference type="Gene3D" id="2.60.40.4290">
    <property type="match status" value="1"/>
</dbReference>
<reference evidence="6 7" key="1">
    <citation type="submission" date="2024-03" db="EMBL/GenBank/DDBJ databases">
        <title>Human intestinal bacterial collection.</title>
        <authorList>
            <person name="Pauvert C."/>
            <person name="Hitch T.C.A."/>
            <person name="Clavel T."/>
        </authorList>
    </citation>
    <scope>NUCLEOTIDE SEQUENCE [LARGE SCALE GENOMIC DNA]</scope>
    <source>
        <strain evidence="6 7">CLA-AA-H185</strain>
    </source>
</reference>
<sequence length="435" mass="47701">MALGGGSYMSQDKILPGTYINFVSVASASSVLSDRGIATMPLELDWGKEGEVFEVSNEDFQKDSQKIFGYAHDHEKMNGLSDLFMNAKTLYAYRLNGGGTKATNAFATALYGGTRGNDIKIVIQANADETSKYDVMTYLETARVDTQTVAQASELVANDYVTFKSDAALEVTAGTALAGGTNATVDGTAHQKYLDKIESYSYNVMGVITTDETTKKLYAAFSKRMRDEQGVKFQLVLYNLKADYLGVINLKNKVLDTGVSEASLIYWVTGAECGCEVNKSCQNKQYDGAFEVDTDYTQTELQDAILAGEFVLHKVNFETRVLEDINSMVTVTDSCGEIFKDNQTIRVIDQIANDDALLFNKKYLGIIPNNDSGRVSLWSDLVKIRQQLQDIGAIENFTDTDVTIQQGDTKKSVAVTSGIQVVNTMSKLYMTVTVA</sequence>
<dbReference type="RefSeq" id="WP_353529767.1">
    <property type="nucleotide sequence ID" value="NZ_JBBMEX010000002.1"/>
</dbReference>
<feature type="domain" description="Tail sheath protein Gp18-like" evidence="5">
    <location>
        <begin position="35"/>
        <end position="95"/>
    </location>
</feature>
<evidence type="ECO:0000259" key="5">
    <source>
        <dbReference type="Pfam" id="PF22671"/>
    </source>
</evidence>
<dbReference type="Gene3D" id="3.30.1370.220">
    <property type="match status" value="1"/>
</dbReference>
<evidence type="ECO:0000256" key="1">
    <source>
        <dbReference type="ARBA" id="ARBA00008005"/>
    </source>
</evidence>
<name>A0ABV1HBX0_9FIRM</name>
<dbReference type="Proteomes" id="UP001454489">
    <property type="component" value="Unassembled WGS sequence"/>
</dbReference>
<dbReference type="Gene3D" id="3.40.50.11790">
    <property type="match status" value="1"/>
</dbReference>
<dbReference type="Gene3D" id="3.30.1490.360">
    <property type="match status" value="1"/>
</dbReference>
<evidence type="ECO:0000313" key="6">
    <source>
        <dbReference type="EMBL" id="MEQ2556736.1"/>
    </source>
</evidence>
<comment type="similarity">
    <text evidence="1">Belongs to the myoviridae tail sheath protein family.</text>
</comment>
<evidence type="ECO:0000259" key="4">
    <source>
        <dbReference type="Pfam" id="PF17482"/>
    </source>
</evidence>
<feature type="domain" description="Tail sheath protein subtilisin-like" evidence="2">
    <location>
        <begin position="184"/>
        <end position="327"/>
    </location>
</feature>
<dbReference type="EMBL" id="JBBMEX010000002">
    <property type="protein sequence ID" value="MEQ2556736.1"/>
    <property type="molecule type" value="Genomic_DNA"/>
</dbReference>
<evidence type="ECO:0000313" key="7">
    <source>
        <dbReference type="Proteomes" id="UP001454489"/>
    </source>
</evidence>
<dbReference type="Gene3D" id="3.30.360.90">
    <property type="match status" value="1"/>
</dbReference>
<accession>A0ABV1HBX0</accession>
<dbReference type="Pfam" id="PF22671">
    <property type="entry name" value="Gp18_domIII_N"/>
    <property type="match status" value="1"/>
</dbReference>
<keyword evidence="7" id="KW-1185">Reference proteome</keyword>
<dbReference type="InterPro" id="IPR035089">
    <property type="entry name" value="Phage_sheath_subtilisin"/>
</dbReference>
<protein>
    <submittedName>
        <fullName evidence="6">Phage tail sheath family protein</fullName>
    </submittedName>
</protein>
<dbReference type="InterPro" id="IPR020287">
    <property type="entry name" value="Tail_sheath_C"/>
</dbReference>
<gene>
    <name evidence="6" type="ORF">WMO43_02410</name>
</gene>